<dbReference type="PROSITE" id="PS50929">
    <property type="entry name" value="ABC_TM1F"/>
    <property type="match status" value="2"/>
</dbReference>
<evidence type="ECO:0000256" key="1">
    <source>
        <dbReference type="ARBA" id="ARBA00004141"/>
    </source>
</evidence>
<sequence>MHFLRCEKPHWRGDDFSQCVRRDLFEVLLPLSVVGISVLLLVFEGVRRILSTRKQNGGYQQLLVDDSIPPQPVYIDRNTDEDEDEFAEHLSLRLTVSKSEEFELKVDRPKGEVLLVGLEELAILGMVGVYVTELVPGVNDERKQGEMASWAGLACWIYILILATTRLIFKNKSRFPISHLWAHTAFLYMLNFIFITVPFRAALIHPTSPLARGLTITEFVFISILCTIALSSRWGNKPVVQEVHGEMEPSREPLASLFSLMTFSWVDSIVWKGYWKSLELEDVWALRADDVAVVVLSTYRQTKKTASLAFHLLRHFERDLVIQATWTVIQATFAFAPTLLLRVILEYVDDPGDTPHNVAWLFVILLFVTAVISAIGTGQSLYIGRRISIRLRAVIIGEVYSKALRRKAAAGSDNVLGENKDCKDKDGKGEEAESGQANNGAIINLMAIDSFKVSEVCAYLHYLFAAVPVQVIIAVTLLYQILGWSSVVGIAVMVLLLPINYWISSRFSKIQKEIMATSDKRIHTTNEVLQNIRIIKFFAWEERFAQVVCESRTAELRALRDRYILWAVSATLWYASPIIITFFSFLVYTKIEGKNLNAPIAFTALSLFNVLRVPLDQLADMITNVLQTKVSVDRVEEFLKEEETEKYHQLKPLPEDEEGLHPLIGFKNGTFTWGAKSSANGTGSTSAFTLRDLNVNFVPGKLNIIAGPTGSGKTSMLMALLGEMTLLEGRVYLPGSHSREDLYTSPDTGLTESVAYCAQQAWLVNDTIKANILFASPYNEQRYHEVLIACSLERDLEILDAGDETEVGEKGISLSGGQKQRISLARALYSNSAYILLDDCLSAVDSHTAKWIFEYCIMGPLMVHRTCILVTHNTALCVPQASHVVVLDNGKVAMQGSPIAVISSGILGDSDLLKSAISNPVSRLHSAMPSRVPSFVDLSEASTVRPIGTVADANGQAKNKATKGASDETKSEGSVDWKVYRLYLQSMGPWWFWVLVLLCFSIQQVGSVAGSIWIREWAKQYGDVKNHVQAMDYSLSRNCLLSGTCTMPTLVESRLKVSSTERDNGDVNVMYYLTVYALIGFAYMATSLLRECIVFAGSLRASKIIHDQLLHAVMRAKFRFFDSTPLGRIINRFSKDLEAVDQEVAPVALGMIHSFATVVAIVILITVITPGFIVPGIFVSALYCLIGSFYMQASRDLKRLESIQRSPLYQHFGETLAGVATIRAYGDERRFVRENLHKIDCHNRPYFYLWACNRWLGFRVDLAGALVSFFAGVFVVVSAGTIDAGLAGLSLTYAITFTDNVLWVVRLYSMNEQNLNSVERIKEYLEVEQEAPPIIPEKRPPPAWPEHGAVSFRNYTTRYRSDLDPVLEDVTFDLKPLEKVGIVGRTGAGKSSLALALFRCLEAEEGAIYIDGINIGEIGLNDLRENITMVPQDPTLFTGTIRSNLDPFGIYTDKEIFETLKRVQLIPEVPDTRIPTTIDLTSTTGNRNIFLDLSSPVAESGNNLSQGQKQLVCLARALLKAPKVILFDEATASIDYLTDSKIQATIRQLESTIITIAHRLNTVIYYDKVLVLDQGRVKEFAHPYELLQIEKSMFRAMCEQSGELELLEGMAKEAWGSRLIV</sequence>
<feature type="transmembrane region" description="Helical" evidence="11">
    <location>
        <begin position="210"/>
        <end position="232"/>
    </location>
</feature>
<dbReference type="PROSITE" id="PS50893">
    <property type="entry name" value="ABC_TRANSPORTER_2"/>
    <property type="match status" value="2"/>
</dbReference>
<protein>
    <recommendedName>
        <fullName evidence="16">ATP-dependent bile acid permease</fullName>
    </recommendedName>
</protein>
<evidence type="ECO:0000256" key="11">
    <source>
        <dbReference type="SAM" id="Phobius"/>
    </source>
</evidence>
<reference evidence="14 15" key="1">
    <citation type="journal article" date="2018" name="Nat. Ecol. Evol.">
        <title>Pezizomycetes genomes reveal the molecular basis of ectomycorrhizal truffle lifestyle.</title>
        <authorList>
            <person name="Murat C."/>
            <person name="Payen T."/>
            <person name="Noel B."/>
            <person name="Kuo A."/>
            <person name="Morin E."/>
            <person name="Chen J."/>
            <person name="Kohler A."/>
            <person name="Krizsan K."/>
            <person name="Balestrini R."/>
            <person name="Da Silva C."/>
            <person name="Montanini B."/>
            <person name="Hainaut M."/>
            <person name="Levati E."/>
            <person name="Barry K.W."/>
            <person name="Belfiori B."/>
            <person name="Cichocki N."/>
            <person name="Clum A."/>
            <person name="Dockter R.B."/>
            <person name="Fauchery L."/>
            <person name="Guy J."/>
            <person name="Iotti M."/>
            <person name="Le Tacon F."/>
            <person name="Lindquist E.A."/>
            <person name="Lipzen A."/>
            <person name="Malagnac F."/>
            <person name="Mello A."/>
            <person name="Molinier V."/>
            <person name="Miyauchi S."/>
            <person name="Poulain J."/>
            <person name="Riccioni C."/>
            <person name="Rubini A."/>
            <person name="Sitrit Y."/>
            <person name="Splivallo R."/>
            <person name="Traeger S."/>
            <person name="Wang M."/>
            <person name="Zifcakova L."/>
            <person name="Wipf D."/>
            <person name="Zambonelli A."/>
            <person name="Paolocci F."/>
            <person name="Nowrousian M."/>
            <person name="Ottonello S."/>
            <person name="Baldrian P."/>
            <person name="Spatafora J.W."/>
            <person name="Henrissat B."/>
            <person name="Nagy L.G."/>
            <person name="Aury J.M."/>
            <person name="Wincker P."/>
            <person name="Grigoriev I.V."/>
            <person name="Bonfante P."/>
            <person name="Martin F.M."/>
        </authorList>
    </citation>
    <scope>NUCLEOTIDE SEQUENCE [LARGE SCALE GENOMIC DNA]</scope>
    <source>
        <strain evidence="14 15">ATCC MYA-4762</strain>
    </source>
</reference>
<keyword evidence="3" id="KW-0813">Transport</keyword>
<dbReference type="Proteomes" id="UP000267821">
    <property type="component" value="Unassembled WGS sequence"/>
</dbReference>
<evidence type="ECO:0000256" key="2">
    <source>
        <dbReference type="ARBA" id="ARBA00004308"/>
    </source>
</evidence>
<feature type="transmembrane region" description="Helical" evidence="11">
    <location>
        <begin position="1144"/>
        <end position="1166"/>
    </location>
</feature>
<feature type="domain" description="ABC transporter" evidence="12">
    <location>
        <begin position="1350"/>
        <end position="1599"/>
    </location>
</feature>
<feature type="transmembrane region" description="Helical" evidence="11">
    <location>
        <begin position="357"/>
        <end position="382"/>
    </location>
</feature>
<dbReference type="GO" id="GO:0140359">
    <property type="term" value="F:ABC-type transporter activity"/>
    <property type="evidence" value="ECO:0007669"/>
    <property type="project" value="InterPro"/>
</dbReference>
<feature type="transmembrane region" description="Helical" evidence="11">
    <location>
        <begin position="113"/>
        <end position="135"/>
    </location>
</feature>
<keyword evidence="7" id="KW-0067">ATP-binding</keyword>
<evidence type="ECO:0008006" key="16">
    <source>
        <dbReference type="Google" id="ProtNLM"/>
    </source>
</evidence>
<dbReference type="Pfam" id="PF00664">
    <property type="entry name" value="ABC_membrane"/>
    <property type="match status" value="2"/>
</dbReference>
<dbReference type="InParanoid" id="A0A3N4LVF5"/>
<keyword evidence="15" id="KW-1185">Reference proteome</keyword>
<evidence type="ECO:0000256" key="3">
    <source>
        <dbReference type="ARBA" id="ARBA00022448"/>
    </source>
</evidence>
<dbReference type="SUPFAM" id="SSF90123">
    <property type="entry name" value="ABC transporter transmembrane region"/>
    <property type="match status" value="2"/>
</dbReference>
<dbReference type="GO" id="GO:0012505">
    <property type="term" value="C:endomembrane system"/>
    <property type="evidence" value="ECO:0007669"/>
    <property type="project" value="UniProtKB-SubCell"/>
</dbReference>
<feature type="transmembrane region" description="Helical" evidence="11">
    <location>
        <begin position="481"/>
        <end position="503"/>
    </location>
</feature>
<evidence type="ECO:0000256" key="8">
    <source>
        <dbReference type="ARBA" id="ARBA00022989"/>
    </source>
</evidence>
<dbReference type="Pfam" id="PF00005">
    <property type="entry name" value="ABC_tran"/>
    <property type="match status" value="2"/>
</dbReference>
<evidence type="ECO:0000256" key="5">
    <source>
        <dbReference type="ARBA" id="ARBA00022737"/>
    </source>
</evidence>
<evidence type="ECO:0000313" key="15">
    <source>
        <dbReference type="Proteomes" id="UP000267821"/>
    </source>
</evidence>
<feature type="domain" description="ABC transmembrane type-1" evidence="13">
    <location>
        <begin position="994"/>
        <end position="1310"/>
    </location>
</feature>
<dbReference type="GO" id="GO:0005524">
    <property type="term" value="F:ATP binding"/>
    <property type="evidence" value="ECO:0007669"/>
    <property type="project" value="UniProtKB-KW"/>
</dbReference>
<dbReference type="FunFam" id="1.20.1560.10:FF:000054">
    <property type="entry name" value="ABC bile acid transporter"/>
    <property type="match status" value="1"/>
</dbReference>
<keyword evidence="6" id="KW-0547">Nucleotide-binding</keyword>
<name>A0A3N4LVF5_9PEZI</name>
<dbReference type="CDD" id="cd03250">
    <property type="entry name" value="ABCC_MRP_domain1"/>
    <property type="match status" value="1"/>
</dbReference>
<feature type="domain" description="ABC transmembrane type-1" evidence="13">
    <location>
        <begin position="327"/>
        <end position="627"/>
    </location>
</feature>
<evidence type="ECO:0000256" key="6">
    <source>
        <dbReference type="ARBA" id="ARBA00022741"/>
    </source>
</evidence>
<feature type="transmembrane region" description="Helical" evidence="11">
    <location>
        <begin position="181"/>
        <end position="204"/>
    </location>
</feature>
<feature type="transmembrane region" description="Helical" evidence="11">
    <location>
        <begin position="1262"/>
        <end position="1280"/>
    </location>
</feature>
<dbReference type="Gene3D" id="1.20.1560.10">
    <property type="entry name" value="ABC transporter type 1, transmembrane domain"/>
    <property type="match status" value="2"/>
</dbReference>
<evidence type="ECO:0000313" key="14">
    <source>
        <dbReference type="EMBL" id="RPB26876.1"/>
    </source>
</evidence>
<feature type="transmembrane region" description="Helical" evidence="11">
    <location>
        <begin position="320"/>
        <end position="345"/>
    </location>
</feature>
<organism evidence="14 15">
    <name type="scientific">Terfezia boudieri ATCC MYA-4762</name>
    <dbReference type="NCBI Taxonomy" id="1051890"/>
    <lineage>
        <taxon>Eukaryota</taxon>
        <taxon>Fungi</taxon>
        <taxon>Dikarya</taxon>
        <taxon>Ascomycota</taxon>
        <taxon>Pezizomycotina</taxon>
        <taxon>Pezizomycetes</taxon>
        <taxon>Pezizales</taxon>
        <taxon>Pezizaceae</taxon>
        <taxon>Terfezia</taxon>
    </lineage>
</organism>
<evidence type="ECO:0000256" key="7">
    <source>
        <dbReference type="ARBA" id="ARBA00022840"/>
    </source>
</evidence>
<dbReference type="FunCoup" id="A0A3N4LVF5">
    <property type="interactions" value="166"/>
</dbReference>
<feature type="transmembrane region" description="Helical" evidence="11">
    <location>
        <begin position="147"/>
        <end position="169"/>
    </location>
</feature>
<dbReference type="EMBL" id="ML121533">
    <property type="protein sequence ID" value="RPB26876.1"/>
    <property type="molecule type" value="Genomic_DNA"/>
</dbReference>
<evidence type="ECO:0000256" key="4">
    <source>
        <dbReference type="ARBA" id="ARBA00022692"/>
    </source>
</evidence>
<dbReference type="InterPro" id="IPR003439">
    <property type="entry name" value="ABC_transporter-like_ATP-bd"/>
</dbReference>
<dbReference type="FunFam" id="3.40.50.300:FF:000825">
    <property type="entry name" value="ABC bile acid transporter"/>
    <property type="match status" value="1"/>
</dbReference>
<dbReference type="GO" id="GO:0000329">
    <property type="term" value="C:fungal-type vacuole membrane"/>
    <property type="evidence" value="ECO:0007669"/>
    <property type="project" value="UniProtKB-ARBA"/>
</dbReference>
<dbReference type="GO" id="GO:0016887">
    <property type="term" value="F:ATP hydrolysis activity"/>
    <property type="evidence" value="ECO:0007669"/>
    <property type="project" value="InterPro"/>
</dbReference>
<dbReference type="CDD" id="cd03244">
    <property type="entry name" value="ABCC_MRP_domain2"/>
    <property type="match status" value="1"/>
</dbReference>
<feature type="transmembrane region" description="Helical" evidence="11">
    <location>
        <begin position="563"/>
        <end position="586"/>
    </location>
</feature>
<keyword evidence="10" id="KW-0325">Glycoprotein</keyword>
<feature type="transmembrane region" description="Helical" evidence="11">
    <location>
        <begin position="27"/>
        <end position="46"/>
    </location>
</feature>
<dbReference type="OrthoDB" id="6500128at2759"/>
<proteinExistence type="predicted"/>
<evidence type="ECO:0000259" key="13">
    <source>
        <dbReference type="PROSITE" id="PS50929"/>
    </source>
</evidence>
<feature type="domain" description="ABC transporter" evidence="12">
    <location>
        <begin position="664"/>
        <end position="914"/>
    </location>
</feature>
<dbReference type="CDD" id="cd18604">
    <property type="entry name" value="ABC_6TM_VMR1_D2_like"/>
    <property type="match status" value="1"/>
</dbReference>
<dbReference type="PANTHER" id="PTHR24223">
    <property type="entry name" value="ATP-BINDING CASSETTE SUB-FAMILY C"/>
    <property type="match status" value="1"/>
</dbReference>
<feature type="transmembrane region" description="Helical" evidence="11">
    <location>
        <begin position="456"/>
        <end position="475"/>
    </location>
</feature>
<gene>
    <name evidence="14" type="ORF">L211DRAFT_804498</name>
</gene>
<feature type="transmembrane region" description="Helical" evidence="11">
    <location>
        <begin position="990"/>
        <end position="1014"/>
    </location>
</feature>
<accession>A0A3N4LVF5</accession>
<keyword evidence="9 11" id="KW-0472">Membrane</keyword>
<dbReference type="PANTHER" id="PTHR24223:SF353">
    <property type="entry name" value="ABC TRANSPORTER ATP-BINDING PROTEIN_PERMEASE VMR1-RELATED"/>
    <property type="match status" value="1"/>
</dbReference>
<dbReference type="InterPro" id="IPR050173">
    <property type="entry name" value="ABC_transporter_C-like"/>
</dbReference>
<evidence type="ECO:0000259" key="12">
    <source>
        <dbReference type="PROSITE" id="PS50893"/>
    </source>
</evidence>
<evidence type="ECO:0000256" key="9">
    <source>
        <dbReference type="ARBA" id="ARBA00023136"/>
    </source>
</evidence>
<feature type="transmembrane region" description="Helical" evidence="11">
    <location>
        <begin position="1069"/>
        <end position="1089"/>
    </location>
</feature>
<keyword evidence="8 11" id="KW-1133">Transmembrane helix</keyword>
<dbReference type="FunFam" id="3.40.50.300:FF:000565">
    <property type="entry name" value="ABC bile acid transporter"/>
    <property type="match status" value="1"/>
</dbReference>
<dbReference type="SUPFAM" id="SSF52540">
    <property type="entry name" value="P-loop containing nucleoside triphosphate hydrolases"/>
    <property type="match status" value="2"/>
</dbReference>
<keyword evidence="4 11" id="KW-0812">Transmembrane</keyword>
<dbReference type="InterPro" id="IPR003593">
    <property type="entry name" value="AAA+_ATPase"/>
</dbReference>
<dbReference type="CDD" id="cd18596">
    <property type="entry name" value="ABC_6TM_VMR1_D1_like"/>
    <property type="match status" value="1"/>
</dbReference>
<dbReference type="STRING" id="1051890.A0A3N4LVF5"/>
<dbReference type="InterPro" id="IPR011527">
    <property type="entry name" value="ABC1_TM_dom"/>
</dbReference>
<keyword evidence="5" id="KW-0677">Repeat</keyword>
<dbReference type="SMART" id="SM00382">
    <property type="entry name" value="AAA"/>
    <property type="match status" value="2"/>
</dbReference>
<dbReference type="InterPro" id="IPR017871">
    <property type="entry name" value="ABC_transporter-like_CS"/>
</dbReference>
<comment type="subcellular location">
    <subcellularLocation>
        <location evidence="2">Endomembrane system</location>
    </subcellularLocation>
    <subcellularLocation>
        <location evidence="1">Membrane</location>
        <topology evidence="1">Multi-pass membrane protein</topology>
    </subcellularLocation>
</comment>
<dbReference type="PROSITE" id="PS00211">
    <property type="entry name" value="ABC_TRANSPORTER_1"/>
    <property type="match status" value="2"/>
</dbReference>
<dbReference type="Gene3D" id="3.40.50.300">
    <property type="entry name" value="P-loop containing nucleotide triphosphate hydrolases"/>
    <property type="match status" value="2"/>
</dbReference>
<dbReference type="InterPro" id="IPR036640">
    <property type="entry name" value="ABC1_TM_sf"/>
</dbReference>
<dbReference type="InterPro" id="IPR027417">
    <property type="entry name" value="P-loop_NTPase"/>
</dbReference>
<evidence type="ECO:0000256" key="10">
    <source>
        <dbReference type="ARBA" id="ARBA00023180"/>
    </source>
</evidence>